<gene>
    <name evidence="1" type="ORF">AAG570_009073</name>
</gene>
<dbReference type="EMBL" id="JBFDAA010000003">
    <property type="protein sequence ID" value="KAL1139012.1"/>
    <property type="molecule type" value="Genomic_DNA"/>
</dbReference>
<dbReference type="AlphaFoldDB" id="A0ABD0Z5K3"/>
<reference evidence="1 2" key="1">
    <citation type="submission" date="2024-07" db="EMBL/GenBank/DDBJ databases">
        <title>Chromosome-level genome assembly of the water stick insect Ranatra chinensis (Heteroptera: Nepidae).</title>
        <authorList>
            <person name="Liu X."/>
        </authorList>
    </citation>
    <scope>NUCLEOTIDE SEQUENCE [LARGE SCALE GENOMIC DNA]</scope>
    <source>
        <strain evidence="1">Cailab_2021Rc</strain>
        <tissue evidence="1">Muscle</tissue>
    </source>
</reference>
<dbReference type="Proteomes" id="UP001558652">
    <property type="component" value="Unassembled WGS sequence"/>
</dbReference>
<evidence type="ECO:0000313" key="1">
    <source>
        <dbReference type="EMBL" id="KAL1139012.1"/>
    </source>
</evidence>
<sequence length="101" mass="11212">MDLAHLDIANWARQLPISLTVLRMVMREGRKASSPDLVYGRTLPLPGDLSSANNPSQTEAAQRQFRDILRGMMPADRGNTKECLSLDRPLGVLGKMCYVIT</sequence>
<protein>
    <submittedName>
        <fullName evidence="1">Uncharacterized protein</fullName>
    </submittedName>
</protein>
<comment type="caution">
    <text evidence="1">The sequence shown here is derived from an EMBL/GenBank/DDBJ whole genome shotgun (WGS) entry which is preliminary data.</text>
</comment>
<organism evidence="1 2">
    <name type="scientific">Ranatra chinensis</name>
    <dbReference type="NCBI Taxonomy" id="642074"/>
    <lineage>
        <taxon>Eukaryota</taxon>
        <taxon>Metazoa</taxon>
        <taxon>Ecdysozoa</taxon>
        <taxon>Arthropoda</taxon>
        <taxon>Hexapoda</taxon>
        <taxon>Insecta</taxon>
        <taxon>Pterygota</taxon>
        <taxon>Neoptera</taxon>
        <taxon>Paraneoptera</taxon>
        <taxon>Hemiptera</taxon>
        <taxon>Heteroptera</taxon>
        <taxon>Panheteroptera</taxon>
        <taxon>Nepomorpha</taxon>
        <taxon>Nepidae</taxon>
        <taxon>Ranatrinae</taxon>
        <taxon>Ranatra</taxon>
    </lineage>
</organism>
<name>A0ABD0Z5K3_9HEMI</name>
<proteinExistence type="predicted"/>
<keyword evidence="2" id="KW-1185">Reference proteome</keyword>
<evidence type="ECO:0000313" key="2">
    <source>
        <dbReference type="Proteomes" id="UP001558652"/>
    </source>
</evidence>
<accession>A0ABD0Z5K3</accession>